<protein>
    <submittedName>
        <fullName evidence="1">Major tail protein</fullName>
    </submittedName>
</protein>
<reference evidence="1 2" key="1">
    <citation type="submission" date="2020-05" db="EMBL/GenBank/DDBJ databases">
        <authorList>
            <person name="Harms R.C."/>
            <person name="Peters T.J."/>
            <person name="Baker R."/>
            <person name="Briggs H.M."/>
            <person name="Kanh R."/>
            <person name="Martin S.E."/>
            <person name="Youngberg D.R."/>
            <person name="Pollenz R.S."/>
            <person name="Garlena R.A."/>
            <person name="Russell D.A."/>
            <person name="Pope W.H."/>
            <person name="Jacobs-Sera D."/>
            <person name="Hatfull G.F."/>
        </authorList>
    </citation>
    <scope>NUCLEOTIDE SEQUENCE [LARGE SCALE GENOMIC DNA]</scope>
</reference>
<evidence type="ECO:0000313" key="2">
    <source>
        <dbReference type="Proteomes" id="UP000510605"/>
    </source>
</evidence>
<name>A0A7D5KT86_9CAUD</name>
<organism evidence="1 2">
    <name type="scientific">Gordonia phage Magel</name>
    <dbReference type="NCBI Taxonomy" id="2743986"/>
    <lineage>
        <taxon>Viruses</taxon>
        <taxon>Duplodnaviria</taxon>
        <taxon>Heunggongvirae</taxon>
        <taxon>Uroviricota</taxon>
        <taxon>Caudoviricetes</taxon>
        <taxon>Deejayvirinae</taxon>
        <taxon>Tanisvirus</taxon>
        <taxon>Tanisvirus tanis</taxon>
    </lineage>
</organism>
<evidence type="ECO:0000313" key="1">
    <source>
        <dbReference type="EMBL" id="QLF83740.1"/>
    </source>
</evidence>
<gene>
    <name evidence="1" type="primary">24</name>
    <name evidence="1" type="ORF">SEA_MAGEL_24</name>
</gene>
<sequence length="270" mass="30203">MLMTRVAWNSVGQRKYEVGIDRGVLYLPSEGVAVPWNGLTSLDEVSDTTVDPLYFNGVKYYDYVSRGDYKATLRAYTYPAEFELYDGVRESGNGIFVTGQIPTGTFHLSYRTMIGNDIDGVSSGYKIHVLYNLTAKPSNKKYTTINGDESAFEFAWELSSVPVEGLNLRPSSHIIFDTTKMHELAILEVESILYGTETKEPEVKTIDEFEFLTSTASEVEIVDNGDGTWSASGSDFYLKHNPAYGIFSIKEADAVYLDEFTYEISSTEES</sequence>
<dbReference type="EMBL" id="MT521994">
    <property type="protein sequence ID" value="QLF83740.1"/>
    <property type="molecule type" value="Genomic_DNA"/>
</dbReference>
<accession>A0A7D5KT86</accession>
<dbReference type="Proteomes" id="UP000510605">
    <property type="component" value="Segment"/>
</dbReference>
<proteinExistence type="predicted"/>